<protein>
    <submittedName>
        <fullName evidence="2">DUF1501 domain-containing protein</fullName>
    </submittedName>
</protein>
<name>A0ABV7MDF2_9PROT</name>
<proteinExistence type="predicted"/>
<dbReference type="PROSITE" id="PS51318">
    <property type="entry name" value="TAT"/>
    <property type="match status" value="1"/>
</dbReference>
<evidence type="ECO:0000313" key="2">
    <source>
        <dbReference type="EMBL" id="MFC3302689.1"/>
    </source>
</evidence>
<comment type="caution">
    <text evidence="2">The sequence shown here is derived from an EMBL/GenBank/DDBJ whole genome shotgun (WGS) entry which is preliminary data.</text>
</comment>
<dbReference type="InterPro" id="IPR010869">
    <property type="entry name" value="DUF1501"/>
</dbReference>
<reference evidence="3" key="1">
    <citation type="journal article" date="2019" name="Int. J. Syst. Evol. Microbiol.">
        <title>The Global Catalogue of Microorganisms (GCM) 10K type strain sequencing project: providing services to taxonomists for standard genome sequencing and annotation.</title>
        <authorList>
            <consortium name="The Broad Institute Genomics Platform"/>
            <consortium name="The Broad Institute Genome Sequencing Center for Infectious Disease"/>
            <person name="Wu L."/>
            <person name="Ma J."/>
        </authorList>
    </citation>
    <scope>NUCLEOTIDE SEQUENCE [LARGE SCALE GENOMIC DNA]</scope>
    <source>
        <strain evidence="3">KCTC 22245</strain>
    </source>
</reference>
<organism evidence="2 3">
    <name type="scientific">Parvularcula lutaonensis</name>
    <dbReference type="NCBI Taxonomy" id="491923"/>
    <lineage>
        <taxon>Bacteria</taxon>
        <taxon>Pseudomonadati</taxon>
        <taxon>Pseudomonadota</taxon>
        <taxon>Alphaproteobacteria</taxon>
        <taxon>Parvularculales</taxon>
        <taxon>Parvularculaceae</taxon>
        <taxon>Parvularcula</taxon>
    </lineage>
</organism>
<gene>
    <name evidence="2" type="ORF">ACFONP_08085</name>
</gene>
<feature type="chain" id="PRO_5047066983" evidence="1">
    <location>
        <begin position="30"/>
        <end position="448"/>
    </location>
</feature>
<evidence type="ECO:0000313" key="3">
    <source>
        <dbReference type="Proteomes" id="UP001595607"/>
    </source>
</evidence>
<accession>A0ABV7MDF2</accession>
<feature type="signal peptide" evidence="1">
    <location>
        <begin position="1"/>
        <end position="29"/>
    </location>
</feature>
<keyword evidence="1" id="KW-0732">Signal</keyword>
<evidence type="ECO:0000256" key="1">
    <source>
        <dbReference type="SAM" id="SignalP"/>
    </source>
</evidence>
<dbReference type="InterPro" id="IPR006311">
    <property type="entry name" value="TAT_signal"/>
</dbReference>
<sequence>MTTRRDFLRTSLAGGIAVTSMSLPAAAQAQTPGYKALVCILLDGGMDSFDCLVPNTTNDYNRWSGYRQSMLKGYDPGQRDMSSLHALTTAGSPNLGFVPEMADMATLYNEGSMAIVSNVGPLVQPTTAAQVAAGTAQLPPRLESHNDQLAIWQTMAPDGQATGWAGRFIDQFGDLDPLARITVGRPAPMAPSDLSPGITLSRGSLTLPLGMGESRIYGSPWLPSQFERHYRGQNRSYSNILMQEVLNAQNRALDGSISLQDALAIQTAGGAVARPGNDLSNDLAMVADVIAHHQQTGVSRQVFCVQMYGFDTHANQADRLPPLQAELSEALLSFHRGMEAIGMENDVTTFTVSDFGRTLVGNSNGTDHGWGGMSFVVGGAVNGGRFVGNVPPYSTGHGQDWRRGALIPETSIEQFGSALGSWFGVDNAGLDNVFPNRGRFDMNATQIF</sequence>
<dbReference type="EMBL" id="JBHRVA010000002">
    <property type="protein sequence ID" value="MFC3302689.1"/>
    <property type="molecule type" value="Genomic_DNA"/>
</dbReference>
<dbReference type="Pfam" id="PF07394">
    <property type="entry name" value="DUF1501"/>
    <property type="match status" value="1"/>
</dbReference>
<dbReference type="PANTHER" id="PTHR43737">
    <property type="entry name" value="BLL7424 PROTEIN"/>
    <property type="match status" value="1"/>
</dbReference>
<dbReference type="PANTHER" id="PTHR43737:SF1">
    <property type="entry name" value="DUF1501 DOMAIN-CONTAINING PROTEIN"/>
    <property type="match status" value="1"/>
</dbReference>
<dbReference type="Proteomes" id="UP001595607">
    <property type="component" value="Unassembled WGS sequence"/>
</dbReference>
<keyword evidence="3" id="KW-1185">Reference proteome</keyword>
<dbReference type="RefSeq" id="WP_189571267.1">
    <property type="nucleotide sequence ID" value="NZ_BMXU01000001.1"/>
</dbReference>